<dbReference type="EMBL" id="BAWO01000056">
    <property type="protein sequence ID" value="GAJ41023.1"/>
    <property type="molecule type" value="Genomic_DNA"/>
</dbReference>
<protein>
    <submittedName>
        <fullName evidence="1">Uncharacterized protein</fullName>
    </submittedName>
</protein>
<reference evidence="1 2" key="1">
    <citation type="submission" date="2014-04" db="EMBL/GenBank/DDBJ databases">
        <title>Whole genome shotgun sequence of Geobacillus caldoxylosilyticus NBRC 107762.</title>
        <authorList>
            <person name="Hosoyama A."/>
            <person name="Hosoyama Y."/>
            <person name="Katano-Makiyama Y."/>
            <person name="Tsuchikane K."/>
            <person name="Ohji S."/>
            <person name="Ichikawa N."/>
            <person name="Yamazoe A."/>
            <person name="Fujita N."/>
        </authorList>
    </citation>
    <scope>NUCLEOTIDE SEQUENCE [LARGE SCALE GENOMIC DNA]</scope>
    <source>
        <strain evidence="1 2">NBRC 107762</strain>
    </source>
</reference>
<organism evidence="1 2">
    <name type="scientific">Parageobacillus caldoxylosilyticus NBRC 107762</name>
    <dbReference type="NCBI Taxonomy" id="1220594"/>
    <lineage>
        <taxon>Bacteria</taxon>
        <taxon>Bacillati</taxon>
        <taxon>Bacillota</taxon>
        <taxon>Bacilli</taxon>
        <taxon>Bacillales</taxon>
        <taxon>Anoxybacillaceae</taxon>
        <taxon>Saccharococcus</taxon>
    </lineage>
</organism>
<accession>A0A023DIG7</accession>
<name>A0A023DIG7_9BACL</name>
<evidence type="ECO:0000313" key="1">
    <source>
        <dbReference type="EMBL" id="GAJ41023.1"/>
    </source>
</evidence>
<evidence type="ECO:0000313" key="2">
    <source>
        <dbReference type="Proteomes" id="UP000023561"/>
    </source>
</evidence>
<proteinExistence type="predicted"/>
<sequence length="80" mass="8924">MTKPGSRYVNRATNISKAEFEKNLLRDGWKKSISKDGKTIILTKDGAKYVLRDGAKSTGGSTADFYPKGSKRMTLKIRLK</sequence>
<dbReference type="RefSeq" id="WP_042411005.1">
    <property type="nucleotide sequence ID" value="NZ_BAWO01000056.1"/>
</dbReference>
<dbReference type="Proteomes" id="UP000023561">
    <property type="component" value="Unassembled WGS sequence"/>
</dbReference>
<comment type="caution">
    <text evidence="1">The sequence shown here is derived from an EMBL/GenBank/DDBJ whole genome shotgun (WGS) entry which is preliminary data.</text>
</comment>
<gene>
    <name evidence="1" type="ORF">GCA01S_056_00090</name>
</gene>
<keyword evidence="2" id="KW-1185">Reference proteome</keyword>
<dbReference type="AlphaFoldDB" id="A0A023DIG7"/>